<comment type="caution">
    <text evidence="6">The sequence shown here is derived from an EMBL/GenBank/DDBJ whole genome shotgun (WGS) entry which is preliminary data.</text>
</comment>
<accession>A0A327PFA0</accession>
<dbReference type="PANTHER" id="PTHR43630">
    <property type="entry name" value="POLY-BETA-1,6-N-ACETYL-D-GLUCOSAMINE SYNTHASE"/>
    <property type="match status" value="1"/>
</dbReference>
<keyword evidence="4" id="KW-0812">Transmembrane</keyword>
<evidence type="ECO:0000256" key="4">
    <source>
        <dbReference type="SAM" id="Phobius"/>
    </source>
</evidence>
<protein>
    <submittedName>
        <fullName evidence="6">Cellulose synthase/poly-beta-1,6-N-acetylglucosamine synthase-like glycosyltransferase</fullName>
    </submittedName>
</protein>
<proteinExistence type="inferred from homology"/>
<dbReference type="InterPro" id="IPR029044">
    <property type="entry name" value="Nucleotide-diphossugar_trans"/>
</dbReference>
<organism evidence="6 7">
    <name type="scientific">Algoriphagus yeomjeoni</name>
    <dbReference type="NCBI Taxonomy" id="291403"/>
    <lineage>
        <taxon>Bacteria</taxon>
        <taxon>Pseudomonadati</taxon>
        <taxon>Bacteroidota</taxon>
        <taxon>Cytophagia</taxon>
        <taxon>Cytophagales</taxon>
        <taxon>Cyclobacteriaceae</taxon>
        <taxon>Algoriphagus</taxon>
    </lineage>
</organism>
<feature type="transmembrane region" description="Helical" evidence="4">
    <location>
        <begin position="268"/>
        <end position="288"/>
    </location>
</feature>
<feature type="transmembrane region" description="Helical" evidence="4">
    <location>
        <begin position="294"/>
        <end position="315"/>
    </location>
</feature>
<evidence type="ECO:0000256" key="3">
    <source>
        <dbReference type="ARBA" id="ARBA00022679"/>
    </source>
</evidence>
<name>A0A327PFA0_9BACT</name>
<dbReference type="Gene3D" id="3.90.550.10">
    <property type="entry name" value="Spore Coat Polysaccharide Biosynthesis Protein SpsA, Chain A"/>
    <property type="match status" value="1"/>
</dbReference>
<dbReference type="PANTHER" id="PTHR43630:SF1">
    <property type="entry name" value="POLY-BETA-1,6-N-ACETYL-D-GLUCOSAMINE SYNTHASE"/>
    <property type="match status" value="1"/>
</dbReference>
<keyword evidence="3 6" id="KW-0808">Transferase</keyword>
<comment type="similarity">
    <text evidence="1">Belongs to the glycosyltransferase 2 family.</text>
</comment>
<dbReference type="InterPro" id="IPR001173">
    <property type="entry name" value="Glyco_trans_2-like"/>
</dbReference>
<feature type="domain" description="Glycosyltransferase 2-like" evidence="5">
    <location>
        <begin position="41"/>
        <end position="203"/>
    </location>
</feature>
<dbReference type="EMBL" id="QLLK01000005">
    <property type="protein sequence ID" value="RAI90131.1"/>
    <property type="molecule type" value="Genomic_DNA"/>
</dbReference>
<dbReference type="SUPFAM" id="SSF53448">
    <property type="entry name" value="Nucleotide-diphospho-sugar transferases"/>
    <property type="match status" value="1"/>
</dbReference>
<dbReference type="GO" id="GO:0016757">
    <property type="term" value="F:glycosyltransferase activity"/>
    <property type="evidence" value="ECO:0007669"/>
    <property type="project" value="UniProtKB-KW"/>
</dbReference>
<reference evidence="6 7" key="1">
    <citation type="submission" date="2018-06" db="EMBL/GenBank/DDBJ databases">
        <title>Genomic Encyclopedia of Archaeal and Bacterial Type Strains, Phase II (KMG-II): from individual species to whole genera.</title>
        <authorList>
            <person name="Goeker M."/>
        </authorList>
    </citation>
    <scope>NUCLEOTIDE SEQUENCE [LARGE SCALE GENOMIC DNA]</scope>
    <source>
        <strain evidence="6 7">DSM 23446</strain>
    </source>
</reference>
<gene>
    <name evidence="6" type="ORF">LV83_02138</name>
</gene>
<evidence type="ECO:0000313" key="6">
    <source>
        <dbReference type="EMBL" id="RAI90131.1"/>
    </source>
</evidence>
<dbReference type="AlphaFoldDB" id="A0A327PFA0"/>
<dbReference type="RefSeq" id="WP_111611487.1">
    <property type="nucleotide sequence ID" value="NZ_QLLK01000005.1"/>
</dbReference>
<evidence type="ECO:0000256" key="2">
    <source>
        <dbReference type="ARBA" id="ARBA00022676"/>
    </source>
</evidence>
<evidence type="ECO:0000256" key="1">
    <source>
        <dbReference type="ARBA" id="ARBA00006739"/>
    </source>
</evidence>
<keyword evidence="4" id="KW-0472">Membrane</keyword>
<dbReference type="OrthoDB" id="9805625at2"/>
<dbReference type="Pfam" id="PF00535">
    <property type="entry name" value="Glycos_transf_2"/>
    <property type="match status" value="1"/>
</dbReference>
<sequence length="366" mass="41559">MLSFYLIWSLSYFTLLWWMGRFWSIKSDKSPNQTFIPKVTLLIPFRNEAKSIDRLSSNIKKLNYPNLEVLLIDDHSEDISFELLQESLRKNENVQIVRSEKTGKKRALEFGVNEAKSQIILCSDADCEFSEFWVEKMVLPFQEPKVQLVAGTVLTERGAGFLEAFQTLDWASILLLTNYSFVHQNPLMCSAANLAYRKGAFEQVNGYEGNREFASGDDEFLLKKIHKEYGRGACLYLTSAETLVKTKPEPTWDSLINQRVRWASKWKAHFSFSHALSAAGAFLTQLIWIGSAYLVFLGAKGIVAFGLVWLIKIAAEKLSLGKVLKMLDAQPSNISMLQTSLVHPFYVLRVGIAALSGKFTWKGREN</sequence>
<keyword evidence="2" id="KW-0328">Glycosyltransferase</keyword>
<evidence type="ECO:0000259" key="5">
    <source>
        <dbReference type="Pfam" id="PF00535"/>
    </source>
</evidence>
<keyword evidence="7" id="KW-1185">Reference proteome</keyword>
<feature type="transmembrane region" description="Helical" evidence="4">
    <location>
        <begin position="6"/>
        <end position="23"/>
    </location>
</feature>
<dbReference type="Proteomes" id="UP000249610">
    <property type="component" value="Unassembled WGS sequence"/>
</dbReference>
<keyword evidence="4" id="KW-1133">Transmembrane helix</keyword>
<evidence type="ECO:0000313" key="7">
    <source>
        <dbReference type="Proteomes" id="UP000249610"/>
    </source>
</evidence>